<organism evidence="1 2">
    <name type="scientific">Skermanella cutis</name>
    <dbReference type="NCBI Taxonomy" id="2775420"/>
    <lineage>
        <taxon>Bacteria</taxon>
        <taxon>Pseudomonadati</taxon>
        <taxon>Pseudomonadota</taxon>
        <taxon>Alphaproteobacteria</taxon>
        <taxon>Rhodospirillales</taxon>
        <taxon>Azospirillaceae</taxon>
        <taxon>Skermanella</taxon>
    </lineage>
</organism>
<dbReference type="EMBL" id="CP067420">
    <property type="protein sequence ID" value="QQP89950.1"/>
    <property type="molecule type" value="Genomic_DNA"/>
</dbReference>
<sequence length="64" mass="6878">MWTTILQTTTAPWSARQNARGGVEVTVVLIRIAAVLLGFIPTARRDGGTIMAVRGQRCVKSSPP</sequence>
<accession>A0ABX7B6D9</accession>
<evidence type="ECO:0000313" key="2">
    <source>
        <dbReference type="Proteomes" id="UP000595197"/>
    </source>
</evidence>
<gene>
    <name evidence="1" type="ORF">IGS68_01330</name>
</gene>
<dbReference type="Proteomes" id="UP000595197">
    <property type="component" value="Chromosome"/>
</dbReference>
<reference evidence="1" key="1">
    <citation type="submission" date="2021-02" db="EMBL/GenBank/DDBJ databases">
        <title>Skermanella TT6 skin isolate.</title>
        <authorList>
            <person name="Lee K."/>
            <person name="Ganzorig M."/>
        </authorList>
    </citation>
    <scope>NUCLEOTIDE SEQUENCE</scope>
    <source>
        <strain evidence="1">TT6</strain>
    </source>
</reference>
<protein>
    <submittedName>
        <fullName evidence="1">Uncharacterized protein</fullName>
    </submittedName>
</protein>
<proteinExistence type="predicted"/>
<keyword evidence="2" id="KW-1185">Reference proteome</keyword>
<evidence type="ECO:0000313" key="1">
    <source>
        <dbReference type="EMBL" id="QQP89950.1"/>
    </source>
</evidence>
<dbReference type="RefSeq" id="WP_201076762.1">
    <property type="nucleotide sequence ID" value="NZ_CP067420.1"/>
</dbReference>
<name>A0ABX7B6D9_9PROT</name>